<dbReference type="PANTHER" id="PTHR43787:SF3">
    <property type="entry name" value="ARYLSULFATASE REGULATORY PROTEIN"/>
    <property type="match status" value="1"/>
</dbReference>
<dbReference type="EMBL" id="VUOE01000003">
    <property type="protein sequence ID" value="KAA2215793.1"/>
    <property type="molecule type" value="Genomic_DNA"/>
</dbReference>
<dbReference type="GO" id="GO:0003824">
    <property type="term" value="F:catalytic activity"/>
    <property type="evidence" value="ECO:0007669"/>
    <property type="project" value="InterPro"/>
</dbReference>
<feature type="domain" description="Radical SAM core" evidence="7">
    <location>
        <begin position="97"/>
        <end position="338"/>
    </location>
</feature>
<dbReference type="CDD" id="cd01335">
    <property type="entry name" value="Radical_SAM"/>
    <property type="match status" value="1"/>
</dbReference>
<dbReference type="PANTHER" id="PTHR43787">
    <property type="entry name" value="FEMO COFACTOR BIOSYNTHESIS PROTEIN NIFB-RELATED"/>
    <property type="match status" value="1"/>
</dbReference>
<evidence type="ECO:0000256" key="4">
    <source>
        <dbReference type="ARBA" id="ARBA00022723"/>
    </source>
</evidence>
<dbReference type="InterPro" id="IPR007197">
    <property type="entry name" value="rSAM"/>
</dbReference>
<evidence type="ECO:0000256" key="6">
    <source>
        <dbReference type="ARBA" id="ARBA00023014"/>
    </source>
</evidence>
<comment type="caution">
    <text evidence="8">The sequence shown here is derived from an EMBL/GenBank/DDBJ whole genome shotgun (WGS) entry which is preliminary data.</text>
</comment>
<accession>A0A5B2TNW5</accession>
<organism evidence="8 9">
    <name type="scientific">Maribacter flavus</name>
    <dbReference type="NCBI Taxonomy" id="1658664"/>
    <lineage>
        <taxon>Bacteria</taxon>
        <taxon>Pseudomonadati</taxon>
        <taxon>Bacteroidota</taxon>
        <taxon>Flavobacteriia</taxon>
        <taxon>Flavobacteriales</taxon>
        <taxon>Flavobacteriaceae</taxon>
        <taxon>Maribacter</taxon>
    </lineage>
</organism>
<dbReference type="SUPFAM" id="SSF102114">
    <property type="entry name" value="Radical SAM enzymes"/>
    <property type="match status" value="1"/>
</dbReference>
<keyword evidence="5" id="KW-0408">Iron</keyword>
<evidence type="ECO:0000313" key="8">
    <source>
        <dbReference type="EMBL" id="KAA2215793.1"/>
    </source>
</evidence>
<reference evidence="8 9" key="1">
    <citation type="submission" date="2019-09" db="EMBL/GenBank/DDBJ databases">
        <authorList>
            <person name="Khan S.A."/>
            <person name="Jeon C.O."/>
            <person name="Chun B.H."/>
            <person name="Jeong S.E."/>
        </authorList>
    </citation>
    <scope>NUCLEOTIDE SEQUENCE [LARGE SCALE GENOMIC DNA]</scope>
    <source>
        <strain evidence="8 9">KCTC 42508</strain>
    </source>
</reference>
<keyword evidence="2" id="KW-0004">4Fe-4S</keyword>
<protein>
    <submittedName>
        <fullName evidence="8">Radical SAM protein</fullName>
    </submittedName>
</protein>
<dbReference type="SFLD" id="SFLDG01067">
    <property type="entry name" value="SPASM/twitch_domain_containing"/>
    <property type="match status" value="1"/>
</dbReference>
<dbReference type="Gene3D" id="3.20.20.70">
    <property type="entry name" value="Aldolase class I"/>
    <property type="match status" value="1"/>
</dbReference>
<keyword evidence="6" id="KW-0411">Iron-sulfur</keyword>
<dbReference type="Pfam" id="PF04055">
    <property type="entry name" value="Radical_SAM"/>
    <property type="match status" value="1"/>
</dbReference>
<dbReference type="UniPathway" id="UPA00782"/>
<evidence type="ECO:0000256" key="2">
    <source>
        <dbReference type="ARBA" id="ARBA00022485"/>
    </source>
</evidence>
<dbReference type="GO" id="GO:0051539">
    <property type="term" value="F:4 iron, 4 sulfur cluster binding"/>
    <property type="evidence" value="ECO:0007669"/>
    <property type="project" value="UniProtKB-KW"/>
</dbReference>
<evidence type="ECO:0000256" key="3">
    <source>
        <dbReference type="ARBA" id="ARBA00022691"/>
    </source>
</evidence>
<dbReference type="NCBIfam" id="TIGR04085">
    <property type="entry name" value="rSAM_more_4Fe4S"/>
    <property type="match status" value="1"/>
</dbReference>
<dbReference type="InterPro" id="IPR058240">
    <property type="entry name" value="rSAM_sf"/>
</dbReference>
<comment type="cofactor">
    <cofactor evidence="1">
        <name>[4Fe-4S] cluster</name>
        <dbReference type="ChEBI" id="CHEBI:49883"/>
    </cofactor>
</comment>
<evidence type="ECO:0000256" key="5">
    <source>
        <dbReference type="ARBA" id="ARBA00023004"/>
    </source>
</evidence>
<dbReference type="RefSeq" id="WP_154920450.1">
    <property type="nucleotide sequence ID" value="NZ_VUOE01000003.1"/>
</dbReference>
<evidence type="ECO:0000256" key="1">
    <source>
        <dbReference type="ARBA" id="ARBA00001966"/>
    </source>
</evidence>
<dbReference type="SFLD" id="SFLDS00029">
    <property type="entry name" value="Radical_SAM"/>
    <property type="match status" value="1"/>
</dbReference>
<keyword evidence="3" id="KW-0949">S-adenosyl-L-methionine</keyword>
<evidence type="ECO:0000259" key="7">
    <source>
        <dbReference type="PROSITE" id="PS51918"/>
    </source>
</evidence>
<dbReference type="InterPro" id="IPR013785">
    <property type="entry name" value="Aldolase_TIM"/>
</dbReference>
<keyword evidence="4" id="KW-0479">Metal-binding</keyword>
<evidence type="ECO:0000313" key="9">
    <source>
        <dbReference type="Proteomes" id="UP000323188"/>
    </source>
</evidence>
<dbReference type="PROSITE" id="PS51918">
    <property type="entry name" value="RADICAL_SAM"/>
    <property type="match status" value="1"/>
</dbReference>
<dbReference type="AlphaFoldDB" id="A0A5B2TNW5"/>
<dbReference type="GO" id="GO:0046872">
    <property type="term" value="F:metal ion binding"/>
    <property type="evidence" value="ECO:0007669"/>
    <property type="project" value="UniProtKB-KW"/>
</dbReference>
<dbReference type="Proteomes" id="UP000323188">
    <property type="component" value="Unassembled WGS sequence"/>
</dbReference>
<dbReference type="InterPro" id="IPR023885">
    <property type="entry name" value="4Fe4S-binding_SPASM_dom"/>
</dbReference>
<gene>
    <name evidence="8" type="ORF">F0361_16490</name>
</gene>
<proteinExistence type="predicted"/>
<name>A0A5B2TNW5_9FLAO</name>
<sequence>MKNVKLSHYSILFPVEERSEFMLYNTRTGGLSILDDKLGSTLQDLKAQGNMPLQDFNGYTKEINNLYDQKFIVDAKIDEKKEFHDNYLAQRERANQYLDKTSINLTIGTTIICNMGCPYCFEFVKPNKTLKDEGNIKGIIRFLEDMIQKAPVGEWTRFNLTWYGGEPLINKKVIETLTPEILDLCSKHNIDYHSNIITNGLLLDLDTWNFLKKHKVNTVQVTVDGTKEIHEKSRPLKGKKGPNYEKILENLSLIPEGMELNLRMNVDRKVAAVFERFFEDLDSYGIWPKLNDRVTISPAWLRTYEEAGETDTMDRYQYDEYFDAIQDLRTIQLKIYNDWALKNNKKNGKLKFIMPSQEKECPTWVSPYGIVIDPEGNIHKCWETIHDDKLSIHHVSEGYDVERFKKYVNYDRFDVHEECYNCPYIPVCDQLSCSVQTENNTKPPCTYWKTRTEKVLKEQYLLLERDPNAIERPVFEVKEMQGHANK</sequence>